<dbReference type="Proteomes" id="UP000314285">
    <property type="component" value="Unassembled WGS sequence"/>
</dbReference>
<dbReference type="AlphaFoldDB" id="A0A8H2K0A9"/>
<evidence type="ECO:0000313" key="1">
    <source>
        <dbReference type="EMBL" id="TNX92838.1"/>
    </source>
</evidence>
<accession>A0A8H2K0A9</accession>
<organism evidence="1 2">
    <name type="scientific">Acinetobacter radioresistens</name>
    <dbReference type="NCBI Taxonomy" id="40216"/>
    <lineage>
        <taxon>Bacteria</taxon>
        <taxon>Pseudomonadati</taxon>
        <taxon>Pseudomonadota</taxon>
        <taxon>Gammaproteobacteria</taxon>
        <taxon>Moraxellales</taxon>
        <taxon>Moraxellaceae</taxon>
        <taxon>Acinetobacter</taxon>
    </lineage>
</organism>
<dbReference type="EMBL" id="VFBM01000003">
    <property type="protein sequence ID" value="TNX92838.1"/>
    <property type="molecule type" value="Genomic_DNA"/>
</dbReference>
<protein>
    <submittedName>
        <fullName evidence="1">Transcriptional regulator</fullName>
    </submittedName>
</protein>
<name>A0A8H2K0A9_ACIRA</name>
<reference evidence="1 2" key="1">
    <citation type="submission" date="2019-06" db="EMBL/GenBank/DDBJ databases">
        <title>Genome of Acinetobacter radioresistens APH1, a phenol degrading strain.</title>
        <authorList>
            <person name="Liu Y."/>
        </authorList>
    </citation>
    <scope>NUCLEOTIDE SEQUENCE [LARGE SCALE GENOMIC DNA]</scope>
    <source>
        <strain evidence="1 2">APH1</strain>
    </source>
</reference>
<comment type="caution">
    <text evidence="1">The sequence shown here is derived from an EMBL/GenBank/DDBJ whole genome shotgun (WGS) entry which is preliminary data.</text>
</comment>
<dbReference type="RefSeq" id="WP_051590408.1">
    <property type="nucleotide sequence ID" value="NZ_CP027365.1"/>
</dbReference>
<evidence type="ECO:0000313" key="2">
    <source>
        <dbReference type="Proteomes" id="UP000314285"/>
    </source>
</evidence>
<sequence length="66" mass="7678">MNIQPIRLTKKDTAKALGLSTDGLDKLMKRDSTFPRAYKFGSSMQSKSYFDYCEILKWHESQKLMV</sequence>
<gene>
    <name evidence="1" type="ORF">FHY67_04525</name>
</gene>
<proteinExistence type="predicted"/>